<reference evidence="2 4" key="2">
    <citation type="submission" date="2016-01" db="EMBL/GenBank/DDBJ databases">
        <title>The new phylogeny of the genus Mycobacterium.</title>
        <authorList>
            <person name="Tarcisio F."/>
            <person name="Conor M."/>
            <person name="Antonella G."/>
            <person name="Elisabetta G."/>
            <person name="Giulia F.S."/>
            <person name="Sara T."/>
            <person name="Anna F."/>
            <person name="Clotilde B."/>
            <person name="Roberto B."/>
            <person name="Veronica D.S."/>
            <person name="Fabio R."/>
            <person name="Monica P."/>
            <person name="Olivier J."/>
            <person name="Enrico T."/>
            <person name="Nicola S."/>
        </authorList>
    </citation>
    <scope>NUCLEOTIDE SEQUENCE [LARGE SCALE GENOMIC DNA]</scope>
    <source>
        <strain evidence="2 4">CCUG 50187</strain>
    </source>
</reference>
<dbReference type="EMBL" id="LQOP01000034">
    <property type="protein sequence ID" value="ORV20971.1"/>
    <property type="molecule type" value="Genomic_DNA"/>
</dbReference>
<evidence type="ECO:0000313" key="3">
    <source>
        <dbReference type="Proteomes" id="UP000182227"/>
    </source>
</evidence>
<accession>A0A0U1D370</accession>
<reference evidence="1 3" key="1">
    <citation type="submission" date="2015-03" db="EMBL/GenBank/DDBJ databases">
        <authorList>
            <person name="Murphy D."/>
        </authorList>
    </citation>
    <scope>NUCLEOTIDE SEQUENCE [LARGE SCALE GENOMIC DNA]</scope>
    <source>
        <strain evidence="1 3">D16</strain>
    </source>
</reference>
<evidence type="ECO:0000313" key="1">
    <source>
        <dbReference type="EMBL" id="CQD07314.1"/>
    </source>
</evidence>
<name>A0A0U1D370_9MYCO</name>
<evidence type="ECO:0000313" key="4">
    <source>
        <dbReference type="Proteomes" id="UP000193811"/>
    </source>
</evidence>
<dbReference type="Proteomes" id="UP000193811">
    <property type="component" value="Unassembled WGS sequence"/>
</dbReference>
<dbReference type="GeneID" id="44299605"/>
<evidence type="ECO:0000313" key="2">
    <source>
        <dbReference type="EMBL" id="ORV20971.1"/>
    </source>
</evidence>
<sequence>MPTPPPGSDVYLGSVLTKVHLWGMISDLDTPSGMAVGSFEILGDDGAIVMDALVGPQGTPGQNAPIVDMQWDSIDTPEDLPDNLTDEPVDVGKAWWIGNQVYVWDGDQYRVKAMGTQGPPGPVPNIAPSVQLLDPDDPDLESTIEVSGTAANPGWLLKLKAPRGPRGLNATIRDATDYDDTSAPEIGEAIVWNGTNFQAQSIGNIMPRFFTVPEANFTSFTGMTTRQQIASFVIPPQEFNWVPMVQGHIRAVGAEADSDPLILGCEVRVGHPTTGQLIGRGFGNSSTWTTIVPHVSMPSAQSDAITPTNGMAVVPAYATGQAATVYVNLFNDGIGGVYIFNKKNAQISVLCIPVSGFVTGS</sequence>
<protein>
    <submittedName>
        <fullName evidence="1">Bacteriophage minor tail subunit</fullName>
    </submittedName>
    <submittedName>
        <fullName evidence="2">Phage tail protein</fullName>
    </submittedName>
</protein>
<dbReference type="Proteomes" id="UP000182227">
    <property type="component" value="Unassembled WGS sequence"/>
</dbReference>
<proteinExistence type="predicted"/>
<organism evidence="1 3">
    <name type="scientific">Mycolicibacterium conceptionense</name>
    <dbReference type="NCBI Taxonomy" id="451644"/>
    <lineage>
        <taxon>Bacteria</taxon>
        <taxon>Bacillati</taxon>
        <taxon>Actinomycetota</taxon>
        <taxon>Actinomycetes</taxon>
        <taxon>Mycobacteriales</taxon>
        <taxon>Mycobacteriaceae</taxon>
        <taxon>Mycolicibacterium</taxon>
    </lineage>
</organism>
<dbReference type="AlphaFoldDB" id="A0A0U1D370"/>
<dbReference type="EMBL" id="CTEF01000001">
    <property type="protein sequence ID" value="CQD07314.1"/>
    <property type="molecule type" value="Genomic_DNA"/>
</dbReference>
<gene>
    <name evidence="2" type="ORF">AWB98_01350</name>
    <name evidence="1" type="ORF">BN970_01379</name>
</gene>
<keyword evidence="4" id="KW-1185">Reference proteome</keyword>
<dbReference type="RefSeq" id="WP_085142613.1">
    <property type="nucleotide sequence ID" value="NZ_JACKVA010000035.1"/>
</dbReference>